<dbReference type="OrthoDB" id="1633927at2"/>
<dbReference type="InterPro" id="IPR021328">
    <property type="entry name" value="CotB-like"/>
</dbReference>
<dbReference type="Gene3D" id="1.20.1260.120">
    <property type="entry name" value="Protein of unknown function DUF2935"/>
    <property type="match status" value="1"/>
</dbReference>
<reference evidence="1 2" key="1">
    <citation type="submission" date="2016-06" db="EMBL/GenBank/DDBJ databases">
        <authorList>
            <person name="Kjaerup R.B."/>
            <person name="Dalgaard T.S."/>
            <person name="Juul-Madsen H.R."/>
        </authorList>
    </citation>
    <scope>NUCLEOTIDE SEQUENCE [LARGE SCALE GENOMIC DNA]</scope>
    <source>
        <strain evidence="1 2">373-A1</strain>
    </source>
</reference>
<name>A0A174W311_9CLOT</name>
<evidence type="ECO:0000313" key="2">
    <source>
        <dbReference type="Proteomes" id="UP000092714"/>
    </source>
</evidence>
<keyword evidence="2" id="KW-1185">Reference proteome</keyword>
<dbReference type="Proteomes" id="UP000092714">
    <property type="component" value="Unassembled WGS sequence"/>
</dbReference>
<evidence type="ECO:0000313" key="1">
    <source>
        <dbReference type="EMBL" id="OBY12101.1"/>
    </source>
</evidence>
<accession>A0A174W311</accession>
<dbReference type="Pfam" id="PF11155">
    <property type="entry name" value="DUF2935"/>
    <property type="match status" value="2"/>
</dbReference>
<sequence>MISKEKYIDLSLELHLFWARIMKEHSIFLEVGFTDKNKKLAKIADNYKFKFEKILQDVVKVSNGRIGQELLDSGEIITKYTLDAEKKTRYYTGIDINTKITLMENKLECKVNKNDNDRIISYIKNINNRAIKLLDGLIEFKIKILSDVLCCELFTLNYPMFNEHLIEEAKTYRAYIKELENNKDIEKSDIRKTELFWDEIMMEHALFIRGLLDPSENELIVKSNKFANEFEKLIKRAESITDDTKLSVTDDTLSQTIKLRDFKKDGTKGILECKIRSIILPLLSDHVIREANHYIRILKKYNK</sequence>
<dbReference type="eggNOG" id="ENOG502Z8AB">
    <property type="taxonomic scope" value="Bacteria"/>
</dbReference>
<gene>
    <name evidence="1" type="ORF">CP373A1_00455</name>
</gene>
<dbReference type="RefSeq" id="WP_027099402.1">
    <property type="nucleotide sequence ID" value="NZ_CAXSZC010000003.1"/>
</dbReference>
<protein>
    <recommendedName>
        <fullName evidence="3">DUF2935 domain-containing protein</fullName>
    </recommendedName>
</protein>
<dbReference type="AlphaFoldDB" id="A0A174W311"/>
<organism evidence="1 2">
    <name type="scientific">Clostridium paraputrificum</name>
    <dbReference type="NCBI Taxonomy" id="29363"/>
    <lineage>
        <taxon>Bacteria</taxon>
        <taxon>Bacillati</taxon>
        <taxon>Bacillota</taxon>
        <taxon>Clostridia</taxon>
        <taxon>Eubacteriales</taxon>
        <taxon>Clostridiaceae</taxon>
        <taxon>Clostridium</taxon>
    </lineage>
</organism>
<evidence type="ECO:0008006" key="3">
    <source>
        <dbReference type="Google" id="ProtNLM"/>
    </source>
</evidence>
<dbReference type="GeneID" id="42777250"/>
<comment type="caution">
    <text evidence="1">The sequence shown here is derived from an EMBL/GenBank/DDBJ whole genome shotgun (WGS) entry which is preliminary data.</text>
</comment>
<proteinExistence type="predicted"/>
<dbReference type="SUPFAM" id="SSF158430">
    <property type="entry name" value="Bacillus cereus metalloprotein-like"/>
    <property type="match status" value="2"/>
</dbReference>
<dbReference type="EMBL" id="MAPZ01000009">
    <property type="protein sequence ID" value="OBY12101.1"/>
    <property type="molecule type" value="Genomic_DNA"/>
</dbReference>